<protein>
    <submittedName>
        <fullName evidence="2">DUF4091 domain-containing protein</fullName>
    </submittedName>
</protein>
<accession>A0ABW0W7I5</accession>
<evidence type="ECO:0000259" key="1">
    <source>
        <dbReference type="Pfam" id="PF13320"/>
    </source>
</evidence>
<dbReference type="EMBL" id="JBHSOW010000121">
    <property type="protein sequence ID" value="MFC5653267.1"/>
    <property type="molecule type" value="Genomic_DNA"/>
</dbReference>
<dbReference type="InterPro" id="IPR025150">
    <property type="entry name" value="GH123_cat"/>
</dbReference>
<organism evidence="2 3">
    <name type="scientific">Paenibacillus solisilvae</name>
    <dbReference type="NCBI Taxonomy" id="2486751"/>
    <lineage>
        <taxon>Bacteria</taxon>
        <taxon>Bacillati</taxon>
        <taxon>Bacillota</taxon>
        <taxon>Bacilli</taxon>
        <taxon>Bacillales</taxon>
        <taxon>Paenibacillaceae</taxon>
        <taxon>Paenibacillus</taxon>
    </lineage>
</organism>
<name>A0ABW0W7I5_9BACL</name>
<dbReference type="Pfam" id="PF13320">
    <property type="entry name" value="GH123_cat"/>
    <property type="match status" value="1"/>
</dbReference>
<proteinExistence type="predicted"/>
<keyword evidence="3" id="KW-1185">Reference proteome</keyword>
<reference evidence="3" key="1">
    <citation type="journal article" date="2019" name="Int. J. Syst. Evol. Microbiol.">
        <title>The Global Catalogue of Microorganisms (GCM) 10K type strain sequencing project: providing services to taxonomists for standard genome sequencing and annotation.</title>
        <authorList>
            <consortium name="The Broad Institute Genomics Platform"/>
            <consortium name="The Broad Institute Genome Sequencing Center for Infectious Disease"/>
            <person name="Wu L."/>
            <person name="Ma J."/>
        </authorList>
    </citation>
    <scope>NUCLEOTIDE SEQUENCE [LARGE SCALE GENOMIC DNA]</scope>
    <source>
        <strain evidence="3">CGMCC 1.3240</strain>
    </source>
</reference>
<feature type="domain" description="Glycoside hydrolase 123 catalytic" evidence="1">
    <location>
        <begin position="180"/>
        <end position="509"/>
    </location>
</feature>
<gene>
    <name evidence="2" type="ORF">ACFPYJ_29965</name>
</gene>
<evidence type="ECO:0000313" key="3">
    <source>
        <dbReference type="Proteomes" id="UP001596047"/>
    </source>
</evidence>
<sequence length="561" mass="63899">MTQTSPAFETICLSSLSKVFADAELCDSAITAGTALWKEVYTFQVAYRSQHLIKGLQVEAQSQLLPYITIRSVGLSPSELPVYSDPDVKYSKTHPGLFPDPLYPLAEGLHALPNQWRAIWITVALPSLQASESAGVEASSRFTIDVKLSDDAGNKLGEECFTLEVLPAELPDQKLIHTEWFHCDCLATQYGVEVFSEEHWQLIERYISNAADHGVNMLLTPLFTPPLDTAVGGERPTVQLIHVEQIGEDLYRFGFDRLERWARICGKYGVTFLEFSHLFTQWGAHHAPKVIAMAEGSEKQIFGWETDAAGEPYRAFLDQFLPELVRFIKAHGLEKQVYFHVSDEPQIHQLEQYRQASDYLRKHLGEFRFLDALSDYEFYEHGLVEIPIPANDHIDPFIEQGVEPLWTYYCCAQNREVSNRFFSMPSSRNRVLGVQLYKFGIQGFLHWGYNFWYTQGSTRAIDPFKVTDSDRAFASGDPFVVYPGADGPIDSIRWEVFREALQDQRAMELLETLAGRGKVLELLEEGLDEPLSFKTYPIDLNWLLSTRERMNKAIKEALSIK</sequence>
<comment type="caution">
    <text evidence="2">The sequence shown here is derived from an EMBL/GenBank/DDBJ whole genome shotgun (WGS) entry which is preliminary data.</text>
</comment>
<dbReference type="RefSeq" id="WP_379191922.1">
    <property type="nucleotide sequence ID" value="NZ_JBHSOW010000121.1"/>
</dbReference>
<evidence type="ECO:0000313" key="2">
    <source>
        <dbReference type="EMBL" id="MFC5653267.1"/>
    </source>
</evidence>
<dbReference type="Proteomes" id="UP001596047">
    <property type="component" value="Unassembled WGS sequence"/>
</dbReference>